<proteinExistence type="predicted"/>
<keyword evidence="4" id="KW-0804">Transcription</keyword>
<feature type="compositionally biased region" description="Polar residues" evidence="6">
    <location>
        <begin position="349"/>
        <end position="362"/>
    </location>
</feature>
<evidence type="ECO:0000313" key="9">
    <source>
        <dbReference type="Proteomes" id="UP001227230"/>
    </source>
</evidence>
<keyword evidence="2" id="KW-0805">Transcription regulation</keyword>
<dbReference type="InterPro" id="IPR003657">
    <property type="entry name" value="WRKY_dom"/>
</dbReference>
<dbReference type="SMART" id="SM00774">
    <property type="entry name" value="WRKY"/>
    <property type="match status" value="2"/>
</dbReference>
<sequence>MGTSMEGVQDDVASDKLQQRQSLNAGVNASQSVQEVTDPIIPEKASEAELNPSFAASSSQVDMGTSGEGAADDVDSNKLQQRQIPDTGVHASQSHQEAIMPSIIPEKASEDGYNWRKYGQKHVKGNEFIRSYYRCTHPNCQVKKQLERSHDGQITDIIYFGKHDHPKLQVDLPLAVGLVVPVQEERPKEPSSTVVEEKSLDGDGQTSCQIEPVDAPQPAIAVSDDCVDRALAVWSRTRDETDNDDDPDSKRQKKDINNVDATPTDKPSGEPRIVVQTVSEVDIVNDGYRWRKYGQKLVKGNTNPRSYYRCSNAGCPVKKHVERASHDPKMVITTYEGQHDHDMPPARTVTHNSAGPNTTTTDVNDESRAKSEQSDNVGLAIVPYICLGPENNKSNDQQTPSAEPVQT</sequence>
<feature type="region of interest" description="Disordered" evidence="6">
    <location>
        <begin position="347"/>
        <end position="407"/>
    </location>
</feature>
<accession>A0ABY9CWW8</accession>
<feature type="region of interest" description="Disordered" evidence="6">
    <location>
        <begin position="237"/>
        <end position="272"/>
    </location>
</feature>
<dbReference type="Pfam" id="PF03106">
    <property type="entry name" value="WRKY"/>
    <property type="match status" value="2"/>
</dbReference>
<dbReference type="PROSITE" id="PS50811">
    <property type="entry name" value="WRKY"/>
    <property type="match status" value="2"/>
</dbReference>
<protein>
    <recommendedName>
        <fullName evidence="7">WRKY domain-containing protein</fullName>
    </recommendedName>
</protein>
<feature type="compositionally biased region" description="Polar residues" evidence="6">
    <location>
        <begin position="19"/>
        <end position="35"/>
    </location>
</feature>
<keyword evidence="5" id="KW-0539">Nucleus</keyword>
<dbReference type="InterPro" id="IPR044810">
    <property type="entry name" value="WRKY_plant"/>
</dbReference>
<dbReference type="PANTHER" id="PTHR31221">
    <property type="entry name" value="WRKY TRANSCRIPTION FACTOR PROTEIN 1-RELATED"/>
    <property type="match status" value="1"/>
</dbReference>
<evidence type="ECO:0000256" key="2">
    <source>
        <dbReference type="ARBA" id="ARBA00023015"/>
    </source>
</evidence>
<dbReference type="EMBL" id="CP126659">
    <property type="protein sequence ID" value="WJZ99676.1"/>
    <property type="molecule type" value="Genomic_DNA"/>
</dbReference>
<feature type="compositionally biased region" description="Polar residues" evidence="6">
    <location>
        <begin position="391"/>
        <end position="407"/>
    </location>
</feature>
<feature type="compositionally biased region" description="Basic and acidic residues" evidence="6">
    <location>
        <begin position="183"/>
        <end position="201"/>
    </location>
</feature>
<keyword evidence="3" id="KW-0238">DNA-binding</keyword>
<dbReference type="Proteomes" id="UP001227230">
    <property type="component" value="Chromosome 12"/>
</dbReference>
<organism evidence="8 9">
    <name type="scientific">Vitis vinifera</name>
    <name type="common">Grape</name>
    <dbReference type="NCBI Taxonomy" id="29760"/>
    <lineage>
        <taxon>Eukaryota</taxon>
        <taxon>Viridiplantae</taxon>
        <taxon>Streptophyta</taxon>
        <taxon>Embryophyta</taxon>
        <taxon>Tracheophyta</taxon>
        <taxon>Spermatophyta</taxon>
        <taxon>Magnoliopsida</taxon>
        <taxon>eudicotyledons</taxon>
        <taxon>Gunneridae</taxon>
        <taxon>Pentapetalae</taxon>
        <taxon>rosids</taxon>
        <taxon>Vitales</taxon>
        <taxon>Vitaceae</taxon>
        <taxon>Viteae</taxon>
        <taxon>Vitis</taxon>
    </lineage>
</organism>
<dbReference type="PANTHER" id="PTHR31221:SF125">
    <property type="entry name" value="WRKY TRANSCRIPTION FACTOR 1"/>
    <property type="match status" value="1"/>
</dbReference>
<evidence type="ECO:0000256" key="6">
    <source>
        <dbReference type="SAM" id="MobiDB-lite"/>
    </source>
</evidence>
<comment type="subcellular location">
    <subcellularLocation>
        <location evidence="1">Nucleus</location>
    </subcellularLocation>
</comment>
<feature type="region of interest" description="Disordered" evidence="6">
    <location>
        <begin position="183"/>
        <end position="215"/>
    </location>
</feature>
<name>A0ABY9CWW8_VITVI</name>
<gene>
    <name evidence="8" type="ORF">VitviT2T_018097</name>
</gene>
<evidence type="ECO:0000259" key="7">
    <source>
        <dbReference type="PROSITE" id="PS50811"/>
    </source>
</evidence>
<dbReference type="SUPFAM" id="SSF118290">
    <property type="entry name" value="WRKY DNA-binding domain"/>
    <property type="match status" value="2"/>
</dbReference>
<evidence type="ECO:0000256" key="4">
    <source>
        <dbReference type="ARBA" id="ARBA00023163"/>
    </source>
</evidence>
<dbReference type="InterPro" id="IPR036576">
    <property type="entry name" value="WRKY_dom_sf"/>
</dbReference>
<feature type="compositionally biased region" description="Basic and acidic residues" evidence="6">
    <location>
        <begin position="248"/>
        <end position="257"/>
    </location>
</feature>
<dbReference type="Gene3D" id="2.20.25.80">
    <property type="entry name" value="WRKY domain"/>
    <property type="match status" value="2"/>
</dbReference>
<evidence type="ECO:0000256" key="3">
    <source>
        <dbReference type="ARBA" id="ARBA00023125"/>
    </source>
</evidence>
<feature type="domain" description="WRKY" evidence="7">
    <location>
        <begin position="104"/>
        <end position="168"/>
    </location>
</feature>
<feature type="region of interest" description="Disordered" evidence="6">
    <location>
        <begin position="1"/>
        <end position="76"/>
    </location>
</feature>
<evidence type="ECO:0000256" key="1">
    <source>
        <dbReference type="ARBA" id="ARBA00004123"/>
    </source>
</evidence>
<feature type="compositionally biased region" description="Polar residues" evidence="6">
    <location>
        <begin position="54"/>
        <end position="63"/>
    </location>
</feature>
<evidence type="ECO:0000313" key="8">
    <source>
        <dbReference type="EMBL" id="WJZ99676.1"/>
    </source>
</evidence>
<keyword evidence="9" id="KW-1185">Reference proteome</keyword>
<evidence type="ECO:0000256" key="5">
    <source>
        <dbReference type="ARBA" id="ARBA00023242"/>
    </source>
</evidence>
<feature type="domain" description="WRKY" evidence="7">
    <location>
        <begin position="279"/>
        <end position="344"/>
    </location>
</feature>
<reference evidence="8 9" key="1">
    <citation type="journal article" date="2023" name="Hortic Res">
        <title>The complete reference genome for grapevine (Vitis vinifera L.) genetics and breeding.</title>
        <authorList>
            <person name="Shi X."/>
            <person name="Cao S."/>
            <person name="Wang X."/>
            <person name="Huang S."/>
            <person name="Wang Y."/>
            <person name="Liu Z."/>
            <person name="Liu W."/>
            <person name="Leng X."/>
            <person name="Peng Y."/>
            <person name="Wang N."/>
            <person name="Wang Y."/>
            <person name="Ma Z."/>
            <person name="Xu X."/>
            <person name="Zhang F."/>
            <person name="Xue H."/>
            <person name="Zhong H."/>
            <person name="Wang Y."/>
            <person name="Zhang K."/>
            <person name="Velt A."/>
            <person name="Avia K."/>
            <person name="Holtgrawe D."/>
            <person name="Grimplet J."/>
            <person name="Matus J.T."/>
            <person name="Ware D."/>
            <person name="Wu X."/>
            <person name="Wang H."/>
            <person name="Liu C."/>
            <person name="Fang Y."/>
            <person name="Rustenholz C."/>
            <person name="Cheng Z."/>
            <person name="Xiao H."/>
            <person name="Zhou Y."/>
        </authorList>
    </citation>
    <scope>NUCLEOTIDE SEQUENCE [LARGE SCALE GENOMIC DNA]</scope>
    <source>
        <strain evidence="9">cv. Pinot noir / PN40024</strain>
        <tissue evidence="8">Leaf</tissue>
    </source>
</reference>